<dbReference type="PROSITE" id="PS51277">
    <property type="entry name" value="BURP"/>
    <property type="match status" value="1"/>
</dbReference>
<evidence type="ECO:0000259" key="1">
    <source>
        <dbReference type="PROSITE" id="PS51277"/>
    </source>
</evidence>
<dbReference type="PANTHER" id="PTHR31236:SF58">
    <property type="entry name" value="POLYGALACTURONASE NON-CATALYTIC SUBUNIT AROGP2-LIKE"/>
    <property type="match status" value="1"/>
</dbReference>
<dbReference type="Pfam" id="PF03181">
    <property type="entry name" value="BURP"/>
    <property type="match status" value="1"/>
</dbReference>
<dbReference type="InterPro" id="IPR004873">
    <property type="entry name" value="BURP_dom"/>
</dbReference>
<organism evidence="2 3">
    <name type="scientific">Theobroma cacao</name>
    <name type="common">Cacao</name>
    <name type="synonym">Cocoa</name>
    <dbReference type="NCBI Taxonomy" id="3641"/>
    <lineage>
        <taxon>Eukaryota</taxon>
        <taxon>Viridiplantae</taxon>
        <taxon>Streptophyta</taxon>
        <taxon>Embryophyta</taxon>
        <taxon>Tracheophyta</taxon>
        <taxon>Spermatophyta</taxon>
        <taxon>Magnoliopsida</taxon>
        <taxon>eudicotyledons</taxon>
        <taxon>Gunneridae</taxon>
        <taxon>Pentapetalae</taxon>
        <taxon>rosids</taxon>
        <taxon>malvids</taxon>
        <taxon>Malvales</taxon>
        <taxon>Malvaceae</taxon>
        <taxon>Byttnerioideae</taxon>
        <taxon>Theobroma</taxon>
    </lineage>
</organism>
<gene>
    <name evidence="2" type="ORF">TCM_040810</name>
</gene>
<dbReference type="InterPro" id="IPR044816">
    <property type="entry name" value="BURP"/>
</dbReference>
<dbReference type="EMBL" id="CM001887">
    <property type="protein sequence ID" value="EOY32795.1"/>
    <property type="molecule type" value="Genomic_DNA"/>
</dbReference>
<evidence type="ECO:0000313" key="3">
    <source>
        <dbReference type="Proteomes" id="UP000026915"/>
    </source>
</evidence>
<keyword evidence="3" id="KW-1185">Reference proteome</keyword>
<evidence type="ECO:0000313" key="2">
    <source>
        <dbReference type="EMBL" id="EOY32795.1"/>
    </source>
</evidence>
<reference evidence="2 3" key="1">
    <citation type="journal article" date="2013" name="Genome Biol.">
        <title>The genome sequence of the most widely cultivated cacao type and its use to identify candidate genes regulating pod color.</title>
        <authorList>
            <person name="Motamayor J.C."/>
            <person name="Mockaitis K."/>
            <person name="Schmutz J."/>
            <person name="Haiminen N."/>
            <person name="Iii D.L."/>
            <person name="Cornejo O."/>
            <person name="Findley S.D."/>
            <person name="Zheng P."/>
            <person name="Utro F."/>
            <person name="Royaert S."/>
            <person name="Saski C."/>
            <person name="Jenkins J."/>
            <person name="Podicheti R."/>
            <person name="Zhao M."/>
            <person name="Scheffler B.E."/>
            <person name="Stack J.C."/>
            <person name="Feltus F.A."/>
            <person name="Mustiga G.M."/>
            <person name="Amores F."/>
            <person name="Phillips W."/>
            <person name="Marelli J.P."/>
            <person name="May G.D."/>
            <person name="Shapiro H."/>
            <person name="Ma J."/>
            <person name="Bustamante C.D."/>
            <person name="Schnell R.J."/>
            <person name="Main D."/>
            <person name="Gilbert D."/>
            <person name="Parida L."/>
            <person name="Kuhn D.N."/>
        </authorList>
    </citation>
    <scope>NUCLEOTIDE SEQUENCE [LARGE SCALE GENOMIC DNA]</scope>
    <source>
        <strain evidence="3">cv. Matina 1-6</strain>
    </source>
</reference>
<feature type="domain" description="BURP" evidence="1">
    <location>
        <begin position="40"/>
        <end position="222"/>
    </location>
</feature>
<dbReference type="Proteomes" id="UP000026915">
    <property type="component" value="Chromosome 9"/>
</dbReference>
<dbReference type="InParanoid" id="A0A061GSI3"/>
<protein>
    <submittedName>
        <fullName evidence="2">BURP domain-containing protein, putative</fullName>
    </submittedName>
</protein>
<dbReference type="STRING" id="3641.A0A061GSI3"/>
<accession>A0A061GSI3</accession>
<name>A0A061GSI3_THECC</name>
<dbReference type="PANTHER" id="PTHR31236">
    <property type="entry name" value="BURP DOMAIN PROTEIN USPL1-LIKE"/>
    <property type="match status" value="1"/>
</dbReference>
<dbReference type="AlphaFoldDB" id="A0A061GSI3"/>
<dbReference type="SMART" id="SM01045">
    <property type="entry name" value="BURP"/>
    <property type="match status" value="1"/>
</dbReference>
<dbReference type="HOGENOM" id="CLU_011822_0_1_1"/>
<dbReference type="Gramene" id="EOY32795">
    <property type="protein sequence ID" value="EOY32795"/>
    <property type="gene ID" value="TCM_040810"/>
</dbReference>
<sequence>MNAANLIIGKRDGVLSKEFEGNKNSLGANHDNGAINETVYFFQEDLYPGKMVKLPLLTRTRDMTTFLPYQLAESVPFSSDKLPEILNRYSLEAGSREANAMKETIKLGKNIELLSNELGKEKKNPVFTIDREIQNMGEEELVCHKMKYPYAVFLCHSIDRTAVYKVPLVSIDGTKANALAICHEDTSAWNPDHPAFWILKVKPGTVPICQFIVRDTLVWVSK</sequence>
<dbReference type="OMA" id="NALAICH"/>
<proteinExistence type="predicted"/>